<gene>
    <name evidence="1" type="ORF">F4821DRAFT_133670</name>
</gene>
<dbReference type="Proteomes" id="UP001497680">
    <property type="component" value="Unassembled WGS sequence"/>
</dbReference>
<sequence length="72" mass="8304">MIIRIGFDRFIFLFFFVLPHSSPRMISSASLRVWPRYLGASWVMIMQRACLETLSGISLEAEHERSLVSSLV</sequence>
<organism evidence="1 2">
    <name type="scientific">Hypoxylon rubiginosum</name>
    <dbReference type="NCBI Taxonomy" id="110542"/>
    <lineage>
        <taxon>Eukaryota</taxon>
        <taxon>Fungi</taxon>
        <taxon>Dikarya</taxon>
        <taxon>Ascomycota</taxon>
        <taxon>Pezizomycotina</taxon>
        <taxon>Sordariomycetes</taxon>
        <taxon>Xylariomycetidae</taxon>
        <taxon>Xylariales</taxon>
        <taxon>Hypoxylaceae</taxon>
        <taxon>Hypoxylon</taxon>
    </lineage>
</organism>
<keyword evidence="2" id="KW-1185">Reference proteome</keyword>
<reference evidence="1 2" key="1">
    <citation type="journal article" date="2022" name="New Phytol.">
        <title>Ecological generalism drives hyperdiversity of secondary metabolite gene clusters in xylarialean endophytes.</title>
        <authorList>
            <person name="Franco M.E.E."/>
            <person name="Wisecaver J.H."/>
            <person name="Arnold A.E."/>
            <person name="Ju Y.M."/>
            <person name="Slot J.C."/>
            <person name="Ahrendt S."/>
            <person name="Moore L.P."/>
            <person name="Eastman K.E."/>
            <person name="Scott K."/>
            <person name="Konkel Z."/>
            <person name="Mondo S.J."/>
            <person name="Kuo A."/>
            <person name="Hayes R.D."/>
            <person name="Haridas S."/>
            <person name="Andreopoulos B."/>
            <person name="Riley R."/>
            <person name="LaButti K."/>
            <person name="Pangilinan J."/>
            <person name="Lipzen A."/>
            <person name="Amirebrahimi M."/>
            <person name="Yan J."/>
            <person name="Adam C."/>
            <person name="Keymanesh K."/>
            <person name="Ng V."/>
            <person name="Louie K."/>
            <person name="Northen T."/>
            <person name="Drula E."/>
            <person name="Henrissat B."/>
            <person name="Hsieh H.M."/>
            <person name="Youens-Clark K."/>
            <person name="Lutzoni F."/>
            <person name="Miadlikowska J."/>
            <person name="Eastwood D.C."/>
            <person name="Hamelin R.C."/>
            <person name="Grigoriev I.V."/>
            <person name="U'Ren J.M."/>
        </authorList>
    </citation>
    <scope>NUCLEOTIDE SEQUENCE [LARGE SCALE GENOMIC DNA]</scope>
    <source>
        <strain evidence="1 2">ER1909</strain>
    </source>
</reference>
<dbReference type="EMBL" id="MU394283">
    <property type="protein sequence ID" value="KAI6092349.1"/>
    <property type="molecule type" value="Genomic_DNA"/>
</dbReference>
<accession>A0ACC0DHX3</accession>
<evidence type="ECO:0000313" key="2">
    <source>
        <dbReference type="Proteomes" id="UP001497680"/>
    </source>
</evidence>
<comment type="caution">
    <text evidence="1">The sequence shown here is derived from an EMBL/GenBank/DDBJ whole genome shotgun (WGS) entry which is preliminary data.</text>
</comment>
<name>A0ACC0DHX3_9PEZI</name>
<proteinExistence type="predicted"/>
<evidence type="ECO:0000313" key="1">
    <source>
        <dbReference type="EMBL" id="KAI6092349.1"/>
    </source>
</evidence>
<protein>
    <submittedName>
        <fullName evidence="1">Uncharacterized protein</fullName>
    </submittedName>
</protein>